<gene>
    <name evidence="1" type="ORF">ONZ43_g1172</name>
</gene>
<dbReference type="EMBL" id="JAPESX010000188">
    <property type="protein sequence ID" value="KAJ8122694.1"/>
    <property type="molecule type" value="Genomic_DNA"/>
</dbReference>
<organism evidence="1 2">
    <name type="scientific">Nemania bipapillata</name>
    <dbReference type="NCBI Taxonomy" id="110536"/>
    <lineage>
        <taxon>Eukaryota</taxon>
        <taxon>Fungi</taxon>
        <taxon>Dikarya</taxon>
        <taxon>Ascomycota</taxon>
        <taxon>Pezizomycotina</taxon>
        <taxon>Sordariomycetes</taxon>
        <taxon>Xylariomycetidae</taxon>
        <taxon>Xylariales</taxon>
        <taxon>Xylariaceae</taxon>
        <taxon>Nemania</taxon>
    </lineage>
</organism>
<accession>A0ACC2J5S6</accession>
<dbReference type="Proteomes" id="UP001153334">
    <property type="component" value="Unassembled WGS sequence"/>
</dbReference>
<name>A0ACC2J5S6_9PEZI</name>
<protein>
    <submittedName>
        <fullName evidence="1">Uncharacterized protein</fullName>
    </submittedName>
</protein>
<comment type="caution">
    <text evidence="1">The sequence shown here is derived from an EMBL/GenBank/DDBJ whole genome shotgun (WGS) entry which is preliminary data.</text>
</comment>
<keyword evidence="2" id="KW-1185">Reference proteome</keyword>
<sequence>MDQCASTLLAFPPTLANVILNKESYHEAASVHTQRLAKLLKEHTRDLVAYSYELFQVVHPTVNSISYLVLLHALMFPSFASSVPSEFIQEKIVTFMMLFDGHQSRYGGTLLLDLLEAVGSGRILPPSVAVDCLAAAILKLDPSGTILTSSHLALAKLAYETNNIQAAIPVIDKDIVFYPGMANEVAVHLCDPELPPFMYISRVTGLTANVKSAAVLEYDLLCGMIYCSRREWKKARAALERAVSFPTKETGCSKIMVDAFKKWVLVGLLSEGKYLVPQASSSTAKTFGVLGGPYIALAMAFASDDVSELRSEAERNMPVWLEDGNVGLVEEVIASYQPWRVLSLQDIYTKISIPEIREQTKSAETGAPLNKDEDVESLIQNMIIEGMLKGVIEKNDDGTKFLVFLSSTTNLSEQEFAEEIQRAADRLKELKQVFVTTNQRLGTSREYIRWAVKETKRDKSGDAQDPTLGFEAQIDDEDLMSGLPSI</sequence>
<reference evidence="1" key="1">
    <citation type="submission" date="2022-11" db="EMBL/GenBank/DDBJ databases">
        <title>Genome Sequence of Nemania bipapillata.</title>
        <authorList>
            <person name="Buettner E."/>
        </authorList>
    </citation>
    <scope>NUCLEOTIDE SEQUENCE</scope>
    <source>
        <strain evidence="1">CP14</strain>
    </source>
</reference>
<proteinExistence type="predicted"/>
<evidence type="ECO:0000313" key="2">
    <source>
        <dbReference type="Proteomes" id="UP001153334"/>
    </source>
</evidence>
<evidence type="ECO:0000313" key="1">
    <source>
        <dbReference type="EMBL" id="KAJ8122694.1"/>
    </source>
</evidence>